<dbReference type="HOGENOM" id="CLU_002101_0_0_1"/>
<gene>
    <name evidence="2" type="ORF">PLEOSDRAFT_1050850</name>
</gene>
<name>A0A067N4C9_PLEO1</name>
<dbReference type="OrthoDB" id="3248986at2759"/>
<accession>A0A067N4C9</accession>
<evidence type="ECO:0000313" key="3">
    <source>
        <dbReference type="Proteomes" id="UP000027073"/>
    </source>
</evidence>
<feature type="chain" id="PRO_5001641765" description="SAP domain-containing protein" evidence="1">
    <location>
        <begin position="22"/>
        <end position="798"/>
    </location>
</feature>
<dbReference type="EMBL" id="KL198014">
    <property type="protein sequence ID" value="KDQ22719.1"/>
    <property type="molecule type" value="Genomic_DNA"/>
</dbReference>
<sequence>MKPSYLNFSPILLVSYLLAAALNTLSHLSMKATGDVLKGIRSIQSFGSETTETVPQDIRTVFKALPLLSPRSHAYACCPTCKAMYAFDPDEIAATVPLKCTNRETPTDPECGSNLRAKTRAEREHAERTFLYQDFNHWIAWMFSREDIAKALDDDPYTRSDGEGLKDIWDGEVLRDFNGPDGRRFVIKLPNERRLVFSLNYDSLNPYGNRIAGKAAKISGLYMACLNLPRRLRFLVENIFLVGVVPGPDAPSKDQINHVLRPLVRDLLRLWTEGIFLSQTATHPNGLRVRCALLPVVCDLPAARQVSGLGDSGCGQPCSECKILLRELDDLDHHNWATRNCKEHRRIAAEWLSMDTEQKREVHFNKHFIRWSELLHLPYWDPTKHVVIDSMHGFYLGMLNRHCRIIWGMDHDVVDGDGITFDTTREPPAEVHMSTAHHILRNGTVDALELCPPVILRQLCKDEGLRYSGRLTKKQLIESLVEYRKANGIIDSNELLVRVQKAPGRYAGRRTRVLGKNTLSEVVADMRCTTLPTWVGPGPKHPGAAKGGSLKADEWKTFCIIHRSITLPRLWGASDIGSRTHEVLQNYMDLVHAIRLATLRELTLEQINTYEFHMHRYLTNLLRLYPGTSIAPYQHLSLHFGTHLRRWGPTHSWRCFSFERFNGLMQHIQTNSKFGDLEATIFREFCKAQRLRALFNGRSLPPLAQDFVETLSVQQSATIRATFMQDNLAFEERYTAAPSPKSKTMKVLPDNVYWLLIRYLAHHDRLATYVPNKARIHPGVQRLGKSFQSRTPGDSYII</sequence>
<evidence type="ECO:0008006" key="4">
    <source>
        <dbReference type="Google" id="ProtNLM"/>
    </source>
</evidence>
<keyword evidence="1" id="KW-0732">Signal</keyword>
<dbReference type="InParanoid" id="A0A067N4C9"/>
<evidence type="ECO:0000256" key="1">
    <source>
        <dbReference type="SAM" id="SignalP"/>
    </source>
</evidence>
<protein>
    <recommendedName>
        <fullName evidence="4">SAP domain-containing protein</fullName>
    </recommendedName>
</protein>
<dbReference type="Proteomes" id="UP000027073">
    <property type="component" value="Unassembled WGS sequence"/>
</dbReference>
<dbReference type="VEuPathDB" id="FungiDB:PLEOSDRAFT_1050850"/>
<dbReference type="PANTHER" id="PTHR46579">
    <property type="entry name" value="F5/8 TYPE C DOMAIN-CONTAINING PROTEIN-RELATED"/>
    <property type="match status" value="1"/>
</dbReference>
<dbReference type="InterPro" id="IPR004242">
    <property type="entry name" value="Transposase_21"/>
</dbReference>
<dbReference type="STRING" id="1137138.A0A067N4C9"/>
<dbReference type="Pfam" id="PF02992">
    <property type="entry name" value="Transposase_21"/>
    <property type="match status" value="1"/>
</dbReference>
<reference evidence="3" key="1">
    <citation type="journal article" date="2014" name="Proc. Natl. Acad. Sci. U.S.A.">
        <title>Extensive sampling of basidiomycete genomes demonstrates inadequacy of the white-rot/brown-rot paradigm for wood decay fungi.</title>
        <authorList>
            <person name="Riley R."/>
            <person name="Salamov A.A."/>
            <person name="Brown D.W."/>
            <person name="Nagy L.G."/>
            <person name="Floudas D."/>
            <person name="Held B.W."/>
            <person name="Levasseur A."/>
            <person name="Lombard V."/>
            <person name="Morin E."/>
            <person name="Otillar R."/>
            <person name="Lindquist E.A."/>
            <person name="Sun H."/>
            <person name="LaButti K.M."/>
            <person name="Schmutz J."/>
            <person name="Jabbour D."/>
            <person name="Luo H."/>
            <person name="Baker S.E."/>
            <person name="Pisabarro A.G."/>
            <person name="Walton J.D."/>
            <person name="Blanchette R.A."/>
            <person name="Henrissat B."/>
            <person name="Martin F."/>
            <person name="Cullen D."/>
            <person name="Hibbett D.S."/>
            <person name="Grigoriev I.V."/>
        </authorList>
    </citation>
    <scope>NUCLEOTIDE SEQUENCE [LARGE SCALE GENOMIC DNA]</scope>
    <source>
        <strain evidence="3">PC15</strain>
    </source>
</reference>
<feature type="signal peptide" evidence="1">
    <location>
        <begin position="1"/>
        <end position="21"/>
    </location>
</feature>
<organism evidence="2 3">
    <name type="scientific">Pleurotus ostreatus (strain PC15)</name>
    <name type="common">Oyster mushroom</name>
    <dbReference type="NCBI Taxonomy" id="1137138"/>
    <lineage>
        <taxon>Eukaryota</taxon>
        <taxon>Fungi</taxon>
        <taxon>Dikarya</taxon>
        <taxon>Basidiomycota</taxon>
        <taxon>Agaricomycotina</taxon>
        <taxon>Agaricomycetes</taxon>
        <taxon>Agaricomycetidae</taxon>
        <taxon>Agaricales</taxon>
        <taxon>Pleurotineae</taxon>
        <taxon>Pleurotaceae</taxon>
        <taxon>Pleurotus</taxon>
    </lineage>
</organism>
<evidence type="ECO:0000313" key="2">
    <source>
        <dbReference type="EMBL" id="KDQ22719.1"/>
    </source>
</evidence>
<proteinExistence type="predicted"/>
<dbReference type="AlphaFoldDB" id="A0A067N4C9"/>
<dbReference type="PANTHER" id="PTHR46579:SF1">
    <property type="entry name" value="F5_8 TYPE C DOMAIN-CONTAINING PROTEIN"/>
    <property type="match status" value="1"/>
</dbReference>